<dbReference type="Proteomes" id="UP001251528">
    <property type="component" value="Unassembled WGS sequence"/>
</dbReference>
<keyword evidence="3" id="KW-1185">Reference proteome</keyword>
<dbReference type="AlphaFoldDB" id="A0AAJ0CL92"/>
<feature type="region of interest" description="Disordered" evidence="1">
    <location>
        <begin position="47"/>
        <end position="95"/>
    </location>
</feature>
<evidence type="ECO:0000313" key="3">
    <source>
        <dbReference type="Proteomes" id="UP001251528"/>
    </source>
</evidence>
<evidence type="ECO:0000256" key="1">
    <source>
        <dbReference type="SAM" id="MobiDB-lite"/>
    </source>
</evidence>
<comment type="caution">
    <text evidence="2">The sequence shown here is derived from an EMBL/GenBank/DDBJ whole genome shotgun (WGS) entry which is preliminary data.</text>
</comment>
<name>A0AAJ0CL92_9HYPO</name>
<organism evidence="2 3">
    <name type="scientific">Conoideocrella luteorostrata</name>
    <dbReference type="NCBI Taxonomy" id="1105319"/>
    <lineage>
        <taxon>Eukaryota</taxon>
        <taxon>Fungi</taxon>
        <taxon>Dikarya</taxon>
        <taxon>Ascomycota</taxon>
        <taxon>Pezizomycotina</taxon>
        <taxon>Sordariomycetes</taxon>
        <taxon>Hypocreomycetidae</taxon>
        <taxon>Hypocreales</taxon>
        <taxon>Clavicipitaceae</taxon>
        <taxon>Conoideocrella</taxon>
    </lineage>
</organism>
<gene>
    <name evidence="2" type="ORF">QQS21_007601</name>
</gene>
<proteinExistence type="predicted"/>
<accession>A0AAJ0CL92</accession>
<evidence type="ECO:0000313" key="2">
    <source>
        <dbReference type="EMBL" id="KAK2594692.1"/>
    </source>
</evidence>
<sequence length="95" mass="10039">MASQYLTLLFPASVHQTREDGRRTTVLSDWDKKAPLTSALAVDLPSSAKNLAPGLSPVEQMRADEPPDVGAGTTSSSRDKPLAGSWGLGVLVHDP</sequence>
<reference evidence="2" key="1">
    <citation type="submission" date="2023-06" db="EMBL/GenBank/DDBJ databases">
        <title>Conoideocrella luteorostrata (Hypocreales: Clavicipitaceae), a potential biocontrol fungus for elongate hemlock scale in United States Christmas tree production areas.</title>
        <authorList>
            <person name="Barrett H."/>
            <person name="Lovett B."/>
            <person name="Macias A.M."/>
            <person name="Stajich J.E."/>
            <person name="Kasson M.T."/>
        </authorList>
    </citation>
    <scope>NUCLEOTIDE SEQUENCE</scope>
    <source>
        <strain evidence="2">ARSEF 14590</strain>
    </source>
</reference>
<protein>
    <submittedName>
        <fullName evidence="2">Uncharacterized protein</fullName>
    </submittedName>
</protein>
<dbReference type="EMBL" id="JASWJB010000159">
    <property type="protein sequence ID" value="KAK2594692.1"/>
    <property type="molecule type" value="Genomic_DNA"/>
</dbReference>